<keyword evidence="2" id="KW-0813">Transport</keyword>
<evidence type="ECO:0000256" key="6">
    <source>
        <dbReference type="SAM" id="Phobius"/>
    </source>
</evidence>
<feature type="transmembrane region" description="Helical" evidence="6">
    <location>
        <begin position="89"/>
        <end position="111"/>
    </location>
</feature>
<feature type="transmembrane region" description="Helical" evidence="6">
    <location>
        <begin position="249"/>
        <end position="267"/>
    </location>
</feature>
<feature type="domain" description="Major facilitator superfamily (MFS) profile" evidence="7">
    <location>
        <begin position="93"/>
        <end position="471"/>
    </location>
</feature>
<evidence type="ECO:0000256" key="4">
    <source>
        <dbReference type="ARBA" id="ARBA00022989"/>
    </source>
</evidence>
<keyword evidence="4 6" id="KW-1133">Transmembrane helix</keyword>
<dbReference type="EMBL" id="CAUJNA010000347">
    <property type="protein sequence ID" value="CAJ1375912.1"/>
    <property type="molecule type" value="Genomic_DNA"/>
</dbReference>
<sequence>MVDAACLDAETVAGIGLVQHAAAPKARGWAFSALGWAREPSVAAVMPSFAEQELSKVLAVGAMTVLLILLFVVMLGWSPSKSAQEAKRLPRVTILALAFTGGLDFFCTDQFQPSMPDMATDFAVPQSKMSLMIQVHQVCCGLATLIAAPVSDRVGRRPVLLLLQMLLMVSTFLCACAPNYEWFAAGRVLQGISAASCSVILAMTRDCYEDEAERMQVCGMLFATMLMGPLVAPPIGGFVAARFGWRCSFFLLAAAAGAVLVLSLLVVPETAPKASQQSYWAAAYRTLANKRRLYLLACIALFKSTFCVLDGSNSFMLEDFYGLSLNRASLMVSLLAVSGALGTVISATLGWKCVEVMRTFAPAVAVAMVVDIVVGVLLKKSIAWYMFSICFQHLTIFIMNLAVNVEFLQDLDDIAGMASCVQSTGAYVIASLLSLPGLAAASVGAGPMLLTLAAVIFLAELVLGLGVLQLPEEALEASPVHVAGKAKK</sequence>
<reference evidence="8" key="1">
    <citation type="submission" date="2023-08" db="EMBL/GenBank/DDBJ databases">
        <authorList>
            <person name="Chen Y."/>
            <person name="Shah S."/>
            <person name="Dougan E. K."/>
            <person name="Thang M."/>
            <person name="Chan C."/>
        </authorList>
    </citation>
    <scope>NUCLEOTIDE SEQUENCE</scope>
</reference>
<dbReference type="GO" id="GO:0005886">
    <property type="term" value="C:plasma membrane"/>
    <property type="evidence" value="ECO:0007669"/>
    <property type="project" value="TreeGrafter"/>
</dbReference>
<feature type="transmembrane region" description="Helical" evidence="6">
    <location>
        <begin position="220"/>
        <end position="243"/>
    </location>
</feature>
<feature type="transmembrane region" description="Helical" evidence="6">
    <location>
        <begin position="328"/>
        <end position="347"/>
    </location>
</feature>
<evidence type="ECO:0000256" key="1">
    <source>
        <dbReference type="ARBA" id="ARBA00004141"/>
    </source>
</evidence>
<dbReference type="PANTHER" id="PTHR23502:SF132">
    <property type="entry name" value="POLYAMINE TRANSPORTER 2-RELATED"/>
    <property type="match status" value="1"/>
</dbReference>
<organism evidence="8 9">
    <name type="scientific">Effrenium voratum</name>
    <dbReference type="NCBI Taxonomy" id="2562239"/>
    <lineage>
        <taxon>Eukaryota</taxon>
        <taxon>Sar</taxon>
        <taxon>Alveolata</taxon>
        <taxon>Dinophyceae</taxon>
        <taxon>Suessiales</taxon>
        <taxon>Symbiodiniaceae</taxon>
        <taxon>Effrenium</taxon>
    </lineage>
</organism>
<evidence type="ECO:0000313" key="9">
    <source>
        <dbReference type="Proteomes" id="UP001178507"/>
    </source>
</evidence>
<dbReference type="SUPFAM" id="SSF103473">
    <property type="entry name" value="MFS general substrate transporter"/>
    <property type="match status" value="1"/>
</dbReference>
<dbReference type="Gene3D" id="1.20.1720.10">
    <property type="entry name" value="Multidrug resistance protein D"/>
    <property type="match status" value="1"/>
</dbReference>
<evidence type="ECO:0000256" key="3">
    <source>
        <dbReference type="ARBA" id="ARBA00022692"/>
    </source>
</evidence>
<keyword evidence="9" id="KW-1185">Reference proteome</keyword>
<protein>
    <recommendedName>
        <fullName evidence="7">Major facilitator superfamily (MFS) profile domain-containing protein</fullName>
    </recommendedName>
</protein>
<dbReference type="InterPro" id="IPR036259">
    <property type="entry name" value="MFS_trans_sf"/>
</dbReference>
<dbReference type="PANTHER" id="PTHR23502">
    <property type="entry name" value="MAJOR FACILITATOR SUPERFAMILY"/>
    <property type="match status" value="1"/>
</dbReference>
<dbReference type="Pfam" id="PF07690">
    <property type="entry name" value="MFS_1"/>
    <property type="match status" value="1"/>
</dbReference>
<dbReference type="AlphaFoldDB" id="A0AA36HV80"/>
<keyword evidence="3 6" id="KW-0812">Transmembrane</keyword>
<evidence type="ECO:0000259" key="7">
    <source>
        <dbReference type="PROSITE" id="PS50850"/>
    </source>
</evidence>
<feature type="transmembrane region" description="Helical" evidence="6">
    <location>
        <begin position="160"/>
        <end position="182"/>
    </location>
</feature>
<feature type="transmembrane region" description="Helical" evidence="6">
    <location>
        <begin position="188"/>
        <end position="208"/>
    </location>
</feature>
<name>A0AA36HV80_9DINO</name>
<dbReference type="InterPro" id="IPR011701">
    <property type="entry name" value="MFS"/>
</dbReference>
<feature type="transmembrane region" description="Helical" evidence="6">
    <location>
        <begin position="131"/>
        <end position="148"/>
    </location>
</feature>
<feature type="transmembrane region" description="Helical" evidence="6">
    <location>
        <begin position="293"/>
        <end position="316"/>
    </location>
</feature>
<comment type="caution">
    <text evidence="8">The sequence shown here is derived from an EMBL/GenBank/DDBJ whole genome shotgun (WGS) entry which is preliminary data.</text>
</comment>
<comment type="subcellular location">
    <subcellularLocation>
        <location evidence="1">Membrane</location>
        <topology evidence="1">Multi-pass membrane protein</topology>
    </subcellularLocation>
</comment>
<dbReference type="PROSITE" id="PS50850">
    <property type="entry name" value="MFS"/>
    <property type="match status" value="1"/>
</dbReference>
<evidence type="ECO:0000256" key="5">
    <source>
        <dbReference type="ARBA" id="ARBA00023136"/>
    </source>
</evidence>
<keyword evidence="5 6" id="KW-0472">Membrane</keyword>
<dbReference type="InterPro" id="IPR020846">
    <property type="entry name" value="MFS_dom"/>
</dbReference>
<feature type="transmembrane region" description="Helical" evidence="6">
    <location>
        <begin position="449"/>
        <end position="468"/>
    </location>
</feature>
<dbReference type="Proteomes" id="UP001178507">
    <property type="component" value="Unassembled WGS sequence"/>
</dbReference>
<gene>
    <name evidence="8" type="ORF">EVOR1521_LOCUS5093</name>
</gene>
<feature type="transmembrane region" description="Helical" evidence="6">
    <location>
        <begin position="57"/>
        <end position="77"/>
    </location>
</feature>
<accession>A0AA36HV80</accession>
<feature type="transmembrane region" description="Helical" evidence="6">
    <location>
        <begin position="424"/>
        <end position="443"/>
    </location>
</feature>
<feature type="transmembrane region" description="Helical" evidence="6">
    <location>
        <begin position="384"/>
        <end position="403"/>
    </location>
</feature>
<evidence type="ECO:0000256" key="2">
    <source>
        <dbReference type="ARBA" id="ARBA00022448"/>
    </source>
</evidence>
<dbReference type="GO" id="GO:0022857">
    <property type="term" value="F:transmembrane transporter activity"/>
    <property type="evidence" value="ECO:0007669"/>
    <property type="project" value="InterPro"/>
</dbReference>
<feature type="transmembrane region" description="Helical" evidence="6">
    <location>
        <begin position="359"/>
        <end position="378"/>
    </location>
</feature>
<evidence type="ECO:0000313" key="8">
    <source>
        <dbReference type="EMBL" id="CAJ1375912.1"/>
    </source>
</evidence>
<proteinExistence type="predicted"/>